<evidence type="ECO:0000256" key="3">
    <source>
        <dbReference type="ARBA" id="ARBA00022448"/>
    </source>
</evidence>
<keyword evidence="7 8" id="KW-0472">Membrane</keyword>
<feature type="transmembrane region" description="Helical" evidence="8">
    <location>
        <begin position="54"/>
        <end position="73"/>
    </location>
</feature>
<sequence>METQAIEHSVSSSRLHMMKKGMFAGFPIMLGYLPIALTYGVLASRTGMSNLELTLMSVLVFAGAAQFLAVGMVATGTGIIEIIIATFVLNFRHFVMSLSFVNRLKKLL</sequence>
<dbReference type="AlphaFoldDB" id="A0A1I3SVW0"/>
<dbReference type="Proteomes" id="UP000183557">
    <property type="component" value="Unassembled WGS sequence"/>
</dbReference>
<evidence type="ECO:0000256" key="7">
    <source>
        <dbReference type="ARBA" id="ARBA00023136"/>
    </source>
</evidence>
<dbReference type="EMBL" id="FOSB01000003">
    <property type="protein sequence ID" value="SFJ62352.1"/>
    <property type="molecule type" value="Genomic_DNA"/>
</dbReference>
<evidence type="ECO:0000313" key="10">
    <source>
        <dbReference type="Proteomes" id="UP000183557"/>
    </source>
</evidence>
<keyword evidence="5 8" id="KW-0812">Transmembrane</keyword>
<reference evidence="10" key="1">
    <citation type="submission" date="2016-10" db="EMBL/GenBank/DDBJ databases">
        <authorList>
            <person name="Varghese N."/>
            <person name="Submissions S."/>
        </authorList>
    </citation>
    <scope>NUCLEOTIDE SEQUENCE [LARGE SCALE GENOMIC DNA]</scope>
    <source>
        <strain evidence="10">CGMCC 1.3704</strain>
    </source>
</reference>
<keyword evidence="3" id="KW-0813">Transport</keyword>
<accession>A0A1I3SVW0</accession>
<evidence type="ECO:0000256" key="5">
    <source>
        <dbReference type="ARBA" id="ARBA00022692"/>
    </source>
</evidence>
<keyword evidence="10" id="KW-1185">Reference proteome</keyword>
<organism evidence="9 10">
    <name type="scientific">Halobacillus dabanensis</name>
    <dbReference type="NCBI Taxonomy" id="240302"/>
    <lineage>
        <taxon>Bacteria</taxon>
        <taxon>Bacillati</taxon>
        <taxon>Bacillota</taxon>
        <taxon>Bacilli</taxon>
        <taxon>Bacillales</taxon>
        <taxon>Bacillaceae</taxon>
        <taxon>Halobacillus</taxon>
    </lineage>
</organism>
<comment type="subcellular location">
    <subcellularLocation>
        <location evidence="1">Cell membrane</location>
        <topology evidence="1">Multi-pass membrane protein</topology>
    </subcellularLocation>
</comment>
<dbReference type="GO" id="GO:0005886">
    <property type="term" value="C:plasma membrane"/>
    <property type="evidence" value="ECO:0007669"/>
    <property type="project" value="UniProtKB-SubCell"/>
</dbReference>
<dbReference type="PANTHER" id="PTHR34979">
    <property type="entry name" value="INNER MEMBRANE PROTEIN YGAZ"/>
    <property type="match status" value="1"/>
</dbReference>
<evidence type="ECO:0000256" key="8">
    <source>
        <dbReference type="SAM" id="Phobius"/>
    </source>
</evidence>
<dbReference type="InterPro" id="IPR011606">
    <property type="entry name" value="Brnchd-chn_aa_trnsp_permease"/>
</dbReference>
<evidence type="ECO:0000256" key="2">
    <source>
        <dbReference type="ARBA" id="ARBA00010735"/>
    </source>
</evidence>
<dbReference type="Pfam" id="PF03591">
    <property type="entry name" value="AzlC"/>
    <property type="match status" value="1"/>
</dbReference>
<evidence type="ECO:0000313" key="9">
    <source>
        <dbReference type="EMBL" id="SFJ62352.1"/>
    </source>
</evidence>
<dbReference type="PANTHER" id="PTHR34979:SF1">
    <property type="entry name" value="INNER MEMBRANE PROTEIN YGAZ"/>
    <property type="match status" value="1"/>
</dbReference>
<gene>
    <name evidence="9" type="ORF">SAMN04487936_103104</name>
</gene>
<evidence type="ECO:0000256" key="4">
    <source>
        <dbReference type="ARBA" id="ARBA00022475"/>
    </source>
</evidence>
<feature type="transmembrane region" description="Helical" evidence="8">
    <location>
        <begin position="22"/>
        <end position="42"/>
    </location>
</feature>
<dbReference type="GO" id="GO:1903785">
    <property type="term" value="P:L-valine transmembrane transport"/>
    <property type="evidence" value="ECO:0007669"/>
    <property type="project" value="TreeGrafter"/>
</dbReference>
<keyword evidence="6 8" id="KW-1133">Transmembrane helix</keyword>
<proteinExistence type="inferred from homology"/>
<keyword evidence="4" id="KW-1003">Cell membrane</keyword>
<name>A0A1I3SVW0_HALDA</name>
<protein>
    <submittedName>
        <fullName evidence="9">AzlC protein</fullName>
    </submittedName>
</protein>
<comment type="similarity">
    <text evidence="2">Belongs to the AzlC family.</text>
</comment>
<evidence type="ECO:0000256" key="1">
    <source>
        <dbReference type="ARBA" id="ARBA00004651"/>
    </source>
</evidence>
<evidence type="ECO:0000256" key="6">
    <source>
        <dbReference type="ARBA" id="ARBA00022989"/>
    </source>
</evidence>